<dbReference type="SUPFAM" id="SSF56219">
    <property type="entry name" value="DNase I-like"/>
    <property type="match status" value="1"/>
</dbReference>
<gene>
    <name evidence="3" type="primary">LOC111288954</name>
</gene>
<accession>A0A6P5Y594</accession>
<dbReference type="Gene3D" id="3.60.10.10">
    <property type="entry name" value="Endonuclease/exonuclease/phosphatase"/>
    <property type="match status" value="1"/>
</dbReference>
<dbReference type="OrthoDB" id="1881450at2759"/>
<feature type="coiled-coil region" evidence="1">
    <location>
        <begin position="144"/>
        <end position="171"/>
    </location>
</feature>
<proteinExistence type="predicted"/>
<dbReference type="GeneID" id="111288954"/>
<dbReference type="KEGG" id="dzi:111288954"/>
<dbReference type="InterPro" id="IPR036691">
    <property type="entry name" value="Endo/exonu/phosph_ase_sf"/>
</dbReference>
<name>A0A6P5Y594_DURZI</name>
<dbReference type="RefSeq" id="XP_022735608.1">
    <property type="nucleotide sequence ID" value="XM_022879873.1"/>
</dbReference>
<evidence type="ECO:0000313" key="2">
    <source>
        <dbReference type="Proteomes" id="UP000515121"/>
    </source>
</evidence>
<reference evidence="3" key="1">
    <citation type="submission" date="2025-08" db="UniProtKB">
        <authorList>
            <consortium name="RefSeq"/>
        </authorList>
    </citation>
    <scope>IDENTIFICATION</scope>
    <source>
        <tissue evidence="3">Fruit stalk</tissue>
    </source>
</reference>
<protein>
    <submittedName>
        <fullName evidence="3">Uncharacterized protein LOC111288954</fullName>
    </submittedName>
</protein>
<dbReference type="AlphaFoldDB" id="A0A6P5Y594"/>
<dbReference type="Proteomes" id="UP000515121">
    <property type="component" value="Unplaced"/>
</dbReference>
<sequence length="195" mass="22893">MRSMLERSGCSTGIQEFNRFIDASGLVYIPLNGKRFTWFGQGNKMTRLDRFLLSMEWINAFRDLCQKGLRRSISDHVPLLLQNVSVNWRPKQFKFLNCWFQKEGFLEEIAKEWSEIEVSGREGFKVVKTMSKLKFLKDWNNHVFGNVEEGIKALENRIDQLENAASKRDLIDDEVVGRKKAIQDLWETKLRNESL</sequence>
<keyword evidence="1" id="KW-0175">Coiled coil</keyword>
<dbReference type="PANTHER" id="PTHR33710">
    <property type="entry name" value="BNAC02G09200D PROTEIN"/>
    <property type="match status" value="1"/>
</dbReference>
<dbReference type="PANTHER" id="PTHR33710:SF64">
    <property type="entry name" value="ENDONUCLEASE_EXONUCLEASE_PHOSPHATASE DOMAIN-CONTAINING PROTEIN"/>
    <property type="match status" value="1"/>
</dbReference>
<evidence type="ECO:0000256" key="1">
    <source>
        <dbReference type="SAM" id="Coils"/>
    </source>
</evidence>
<keyword evidence="2" id="KW-1185">Reference proteome</keyword>
<evidence type="ECO:0000313" key="3">
    <source>
        <dbReference type="RefSeq" id="XP_022735608.1"/>
    </source>
</evidence>
<organism evidence="2 3">
    <name type="scientific">Durio zibethinus</name>
    <name type="common">Durian</name>
    <dbReference type="NCBI Taxonomy" id="66656"/>
    <lineage>
        <taxon>Eukaryota</taxon>
        <taxon>Viridiplantae</taxon>
        <taxon>Streptophyta</taxon>
        <taxon>Embryophyta</taxon>
        <taxon>Tracheophyta</taxon>
        <taxon>Spermatophyta</taxon>
        <taxon>Magnoliopsida</taxon>
        <taxon>eudicotyledons</taxon>
        <taxon>Gunneridae</taxon>
        <taxon>Pentapetalae</taxon>
        <taxon>rosids</taxon>
        <taxon>malvids</taxon>
        <taxon>Malvales</taxon>
        <taxon>Malvaceae</taxon>
        <taxon>Helicteroideae</taxon>
        <taxon>Durio</taxon>
    </lineage>
</organism>